<dbReference type="GO" id="GO:0005786">
    <property type="term" value="C:signal recognition particle, endoplasmic reticulum targeting"/>
    <property type="evidence" value="ECO:0007669"/>
    <property type="project" value="UniProtKB-UniRule"/>
</dbReference>
<evidence type="ECO:0000256" key="1">
    <source>
        <dbReference type="ARBA" id="ARBA00004496"/>
    </source>
</evidence>
<evidence type="ECO:0000313" key="9">
    <source>
        <dbReference type="EMBL" id="GHJ84165.1"/>
    </source>
</evidence>
<dbReference type="Gene3D" id="3.30.720.10">
    <property type="entry name" value="Signal recognition particle alu RNA binding heterodimer, srp9/1"/>
    <property type="match status" value="1"/>
</dbReference>
<dbReference type="OrthoDB" id="19209at2759"/>
<evidence type="ECO:0000256" key="7">
    <source>
        <dbReference type="RuleBase" id="RU368100"/>
    </source>
</evidence>
<feature type="region of interest" description="Disordered" evidence="8">
    <location>
        <begin position="129"/>
        <end position="187"/>
    </location>
</feature>
<dbReference type="AlphaFoldDB" id="A0A8H3TPG9"/>
<keyword evidence="3 7" id="KW-0963">Cytoplasm</keyword>
<protein>
    <recommendedName>
        <fullName evidence="7">Signal recognition particle subunit SRP14</fullName>
    </recommendedName>
    <alternativeName>
        <fullName evidence="7">Signal recognition particle 14 kDa protein</fullName>
    </alternativeName>
</protein>
<dbReference type="Proteomes" id="UP000620104">
    <property type="component" value="Unassembled WGS sequence"/>
</dbReference>
<accession>A0A8H3TPG9</accession>
<dbReference type="GO" id="GO:0006614">
    <property type="term" value="P:SRP-dependent cotranslational protein targeting to membrane"/>
    <property type="evidence" value="ECO:0007669"/>
    <property type="project" value="UniProtKB-UniRule"/>
</dbReference>
<dbReference type="PANTHER" id="PTHR12013">
    <property type="entry name" value="SIGNAL RECOGNITION PARTICLE 14 KD PROTEIN"/>
    <property type="match status" value="1"/>
</dbReference>
<feature type="compositionally biased region" description="Basic and acidic residues" evidence="8">
    <location>
        <begin position="166"/>
        <end position="179"/>
    </location>
</feature>
<evidence type="ECO:0000256" key="8">
    <source>
        <dbReference type="SAM" id="MobiDB-lite"/>
    </source>
</evidence>
<evidence type="ECO:0000313" key="10">
    <source>
        <dbReference type="Proteomes" id="UP000620104"/>
    </source>
</evidence>
<keyword evidence="6 7" id="KW-0687">Ribonucleoprotein</keyword>
<gene>
    <name evidence="9" type="ORF">NliqN6_0567</name>
</gene>
<comment type="similarity">
    <text evidence="2 7">Belongs to the SRP14 family.</text>
</comment>
<keyword evidence="4 7" id="KW-0694">RNA-binding</keyword>
<dbReference type="GO" id="GO:0030942">
    <property type="term" value="F:endoplasmic reticulum signal peptide binding"/>
    <property type="evidence" value="ECO:0007669"/>
    <property type="project" value="UniProtKB-UniRule"/>
</dbReference>
<dbReference type="InterPro" id="IPR003210">
    <property type="entry name" value="Signal_recog_particle_SRP14"/>
</dbReference>
<reference evidence="9" key="1">
    <citation type="submission" date="2020-07" db="EMBL/GenBank/DDBJ databases">
        <title>Draft Genome Sequence of a Deep-Sea Yeast, Naganishia (Cryptococcus) liquefaciens strain N6.</title>
        <authorList>
            <person name="Han Y.W."/>
            <person name="Kajitani R."/>
            <person name="Morimoto H."/>
            <person name="Parhat M."/>
            <person name="Tsubouchi H."/>
            <person name="Bakenova O."/>
            <person name="Ogata M."/>
            <person name="Argunhan B."/>
            <person name="Aoki R."/>
            <person name="Kajiwara S."/>
            <person name="Itoh T."/>
            <person name="Iwasaki H."/>
        </authorList>
    </citation>
    <scope>NUCLEOTIDE SEQUENCE</scope>
    <source>
        <strain evidence="9">N6</strain>
    </source>
</reference>
<comment type="function">
    <text evidence="7">Component of the signal recognition particle (SRP) complex, a ribonucleoprotein complex that mediates the cotranslational targeting of secretory and membrane proteins to the endoplasmic reticulum (ER).</text>
</comment>
<evidence type="ECO:0000256" key="4">
    <source>
        <dbReference type="ARBA" id="ARBA00022884"/>
    </source>
</evidence>
<evidence type="ECO:0000256" key="3">
    <source>
        <dbReference type="ARBA" id="ARBA00022490"/>
    </source>
</evidence>
<proteinExistence type="inferred from homology"/>
<evidence type="ECO:0000256" key="5">
    <source>
        <dbReference type="ARBA" id="ARBA00023135"/>
    </source>
</evidence>
<evidence type="ECO:0000256" key="6">
    <source>
        <dbReference type="ARBA" id="ARBA00023274"/>
    </source>
</evidence>
<comment type="caution">
    <text evidence="9">The sequence shown here is derived from an EMBL/GenBank/DDBJ whole genome shotgun (WGS) entry which is preliminary data.</text>
</comment>
<keyword evidence="5 7" id="KW-0733">Signal recognition particle</keyword>
<dbReference type="Pfam" id="PF02290">
    <property type="entry name" value="SRP14"/>
    <property type="match status" value="1"/>
</dbReference>
<comment type="subcellular location">
    <subcellularLocation>
        <location evidence="1 7">Cytoplasm</location>
    </subcellularLocation>
</comment>
<organism evidence="9 10">
    <name type="scientific">Naganishia liquefaciens</name>
    <dbReference type="NCBI Taxonomy" id="104408"/>
    <lineage>
        <taxon>Eukaryota</taxon>
        <taxon>Fungi</taxon>
        <taxon>Dikarya</taxon>
        <taxon>Basidiomycota</taxon>
        <taxon>Agaricomycotina</taxon>
        <taxon>Tremellomycetes</taxon>
        <taxon>Filobasidiales</taxon>
        <taxon>Filobasidiaceae</taxon>
        <taxon>Naganishia</taxon>
    </lineage>
</organism>
<evidence type="ECO:0000256" key="2">
    <source>
        <dbReference type="ARBA" id="ARBA00010349"/>
    </source>
</evidence>
<dbReference type="SUPFAM" id="SSF54762">
    <property type="entry name" value="Signal recognition particle alu RNA binding heterodimer, SRP9/14"/>
    <property type="match status" value="1"/>
</dbReference>
<dbReference type="EMBL" id="BLZA01000007">
    <property type="protein sequence ID" value="GHJ84165.1"/>
    <property type="molecule type" value="Genomic_DNA"/>
</dbReference>
<keyword evidence="10" id="KW-1185">Reference proteome</keyword>
<name>A0A8H3TPG9_9TREE</name>
<dbReference type="InterPro" id="IPR009018">
    <property type="entry name" value="Signal_recog_particle_SRP9/14"/>
</dbReference>
<comment type="subunit">
    <text evidence="7">Component of a fungal signal recognition particle (SRP) complex that consists of a 7SL RNA molecule (scR1) and at least six protein subunits: SRP72, SRP68, SRP54, SEC65, SRP21 and SRP14.</text>
</comment>
<dbReference type="GO" id="GO:0008312">
    <property type="term" value="F:7S RNA binding"/>
    <property type="evidence" value="ECO:0007669"/>
    <property type="project" value="UniProtKB-UniRule"/>
</dbReference>
<sequence length="187" mass="20895">MPQDLVDPDAFLERLTQCFESATTKGSVNLTHKRYTYGPATDLDQDGDAQMESQGDEAEKEYDVLIRCTDGLEINFATRIPPSQLPQFHARYGSLLKASMAPTMRKRDKKKEKAKAEVLAKKRKELYEDVAPGGRRAKGAAGVAEGGKKKLGHRQRQRIQAAQNKKIAERERLEEKEAVMKSSTVSS</sequence>